<dbReference type="AlphaFoldDB" id="A0A8T0EL07"/>
<evidence type="ECO:0000313" key="12">
    <source>
        <dbReference type="Proteomes" id="UP000807504"/>
    </source>
</evidence>
<evidence type="ECO:0000313" key="11">
    <source>
        <dbReference type="EMBL" id="KAF8774672.1"/>
    </source>
</evidence>
<dbReference type="GO" id="GO:0005886">
    <property type="term" value="C:plasma membrane"/>
    <property type="evidence" value="ECO:0007669"/>
    <property type="project" value="TreeGrafter"/>
</dbReference>
<dbReference type="InterPro" id="IPR024079">
    <property type="entry name" value="MetalloPept_cat_dom_sf"/>
</dbReference>
<feature type="domain" description="Peptidase M13 C-terminal" evidence="9">
    <location>
        <begin position="531"/>
        <end position="745"/>
    </location>
</feature>
<dbReference type="EMBL" id="JABXBU010002227">
    <property type="protein sequence ID" value="KAF8774672.1"/>
    <property type="molecule type" value="Genomic_DNA"/>
</dbReference>
<evidence type="ECO:0000259" key="10">
    <source>
        <dbReference type="Pfam" id="PF05649"/>
    </source>
</evidence>
<gene>
    <name evidence="11" type="ORF">HNY73_017200</name>
</gene>
<evidence type="ECO:0000256" key="3">
    <source>
        <dbReference type="ARBA" id="ARBA00022670"/>
    </source>
</evidence>
<keyword evidence="8" id="KW-0732">Signal</keyword>
<name>A0A8T0EL07_ARGBR</name>
<dbReference type="PANTHER" id="PTHR11733">
    <property type="entry name" value="ZINC METALLOPROTEASE FAMILY M13 NEPRILYSIN-RELATED"/>
    <property type="match status" value="1"/>
</dbReference>
<organism evidence="11 12">
    <name type="scientific">Argiope bruennichi</name>
    <name type="common">Wasp spider</name>
    <name type="synonym">Aranea bruennichi</name>
    <dbReference type="NCBI Taxonomy" id="94029"/>
    <lineage>
        <taxon>Eukaryota</taxon>
        <taxon>Metazoa</taxon>
        <taxon>Ecdysozoa</taxon>
        <taxon>Arthropoda</taxon>
        <taxon>Chelicerata</taxon>
        <taxon>Arachnida</taxon>
        <taxon>Araneae</taxon>
        <taxon>Araneomorphae</taxon>
        <taxon>Entelegynae</taxon>
        <taxon>Araneoidea</taxon>
        <taxon>Araneidae</taxon>
        <taxon>Argiope</taxon>
    </lineage>
</organism>
<sequence>MTASPLLLAATTALLFFTTFHVKQQEKDGERPKPVEHAVCTKESCLKAAGAILDKLDQTVHPCKDFYQFACGNYIRRTILPENVDVMSVIQNMEDEVLMIIFRALESPTLYRTGGSLIKAKMLYETCMNSDTLEDDSVQVLRLFLSERGVGHWPVLDADWSSGDMNLEWRLAMLFVHHTPVFFHMYADAPSFTSEYILNIYPASSPLGAKEVAGADRERIFEAYHKLLIETLRLLGVPEVRVQADSFDIIGFELQFSMITNVSQQCLVKSNKESNDTTQDDSRLYNITVDDLEYHIPQIKWSRLMSYVFRNLGLPLDSSSLYVLVHCKDYFRQLGTLLSNTPPRTLANYMSWKFVLSYMSFMSMPFRQIFQDYTLLTPELKHSKLKTYTSRWKGCVSLVGSWFGNAIAAYYAKHGYPYEVEQKAKQLVSSLKATFIDIISNTAWLDEESQNATIEKVLNMKTEVGYPRHMLSADYVETFYAKLELSTDSLLKNMLKMSRFLVYNELQKLNRPVEDNRLLVDNIYKGPLQGNAHYFATKNALVVPMGILRPPIFDLENPEYLNYGRLGTEIAHEMAHGFENIDIRSILQYDQEGRESLWWSEEMKNKFWMKAKCFVEQYNRYVIDAVEEKNVDGQRTLHENIADSAGLKKAFMSYQRYVKEHGKEPKLPGMEFTNQQLFFISFAQMKCEVRNKEGYEEYIGDSTSSLLQTPFRYRVNGALANSEFFAAVFKCPSGSPMSHTKRCSIW</sequence>
<keyword evidence="7" id="KW-0482">Metalloprotease</keyword>
<evidence type="ECO:0000256" key="5">
    <source>
        <dbReference type="ARBA" id="ARBA00022801"/>
    </source>
</evidence>
<evidence type="ECO:0000256" key="2">
    <source>
        <dbReference type="ARBA" id="ARBA00007357"/>
    </source>
</evidence>
<feature type="signal peptide" evidence="8">
    <location>
        <begin position="1"/>
        <end position="25"/>
    </location>
</feature>
<dbReference type="Proteomes" id="UP000807504">
    <property type="component" value="Unassembled WGS sequence"/>
</dbReference>
<dbReference type="InterPro" id="IPR008753">
    <property type="entry name" value="Peptidase_M13_N"/>
</dbReference>
<evidence type="ECO:0000256" key="8">
    <source>
        <dbReference type="SAM" id="SignalP"/>
    </source>
</evidence>
<dbReference type="Gene3D" id="3.40.390.10">
    <property type="entry name" value="Collagenase (Catalytic Domain)"/>
    <property type="match status" value="1"/>
</dbReference>
<dbReference type="Pfam" id="PF05649">
    <property type="entry name" value="Peptidase_M13_N"/>
    <property type="match status" value="1"/>
</dbReference>
<dbReference type="GO" id="GO:0004222">
    <property type="term" value="F:metalloendopeptidase activity"/>
    <property type="evidence" value="ECO:0007669"/>
    <property type="project" value="InterPro"/>
</dbReference>
<accession>A0A8T0EL07</accession>
<evidence type="ECO:0000256" key="4">
    <source>
        <dbReference type="ARBA" id="ARBA00022723"/>
    </source>
</evidence>
<proteinExistence type="inferred from homology"/>
<dbReference type="InterPro" id="IPR018497">
    <property type="entry name" value="Peptidase_M13_C"/>
</dbReference>
<evidence type="ECO:0000256" key="7">
    <source>
        <dbReference type="ARBA" id="ARBA00023049"/>
    </source>
</evidence>
<keyword evidence="3" id="KW-0645">Protease</keyword>
<dbReference type="SUPFAM" id="SSF55486">
    <property type="entry name" value="Metalloproteases ('zincins'), catalytic domain"/>
    <property type="match status" value="1"/>
</dbReference>
<dbReference type="Pfam" id="PF01431">
    <property type="entry name" value="Peptidase_M13"/>
    <property type="match status" value="1"/>
</dbReference>
<evidence type="ECO:0000259" key="9">
    <source>
        <dbReference type="Pfam" id="PF01431"/>
    </source>
</evidence>
<reference evidence="11" key="2">
    <citation type="submission" date="2020-06" db="EMBL/GenBank/DDBJ databases">
        <authorList>
            <person name="Sheffer M."/>
        </authorList>
    </citation>
    <scope>NUCLEOTIDE SEQUENCE</scope>
</reference>
<protein>
    <submittedName>
        <fullName evidence="11">Endothelin-converting enzyme 2 like protein</fullName>
    </submittedName>
</protein>
<keyword evidence="4" id="KW-0479">Metal-binding</keyword>
<dbReference type="CDD" id="cd08662">
    <property type="entry name" value="M13"/>
    <property type="match status" value="1"/>
</dbReference>
<reference evidence="11" key="1">
    <citation type="journal article" date="2020" name="bioRxiv">
        <title>Chromosome-level reference genome of the European wasp spider Argiope bruennichi: a resource for studies on range expansion and evolutionary adaptation.</title>
        <authorList>
            <person name="Sheffer M.M."/>
            <person name="Hoppe A."/>
            <person name="Krehenwinkel H."/>
            <person name="Uhl G."/>
            <person name="Kuss A.W."/>
            <person name="Jensen L."/>
            <person name="Jensen C."/>
            <person name="Gillespie R.G."/>
            <person name="Hoff K.J."/>
            <person name="Prost S."/>
        </authorList>
    </citation>
    <scope>NUCLEOTIDE SEQUENCE</scope>
</reference>
<dbReference type="GO" id="GO:0046872">
    <property type="term" value="F:metal ion binding"/>
    <property type="evidence" value="ECO:0007669"/>
    <property type="project" value="UniProtKB-KW"/>
</dbReference>
<dbReference type="PRINTS" id="PR00786">
    <property type="entry name" value="NEPRILYSIN"/>
</dbReference>
<evidence type="ECO:0000256" key="6">
    <source>
        <dbReference type="ARBA" id="ARBA00022833"/>
    </source>
</evidence>
<dbReference type="Gene3D" id="1.10.1380.10">
    <property type="entry name" value="Neutral endopeptidase , domain2"/>
    <property type="match status" value="1"/>
</dbReference>
<evidence type="ECO:0000256" key="1">
    <source>
        <dbReference type="ARBA" id="ARBA00001947"/>
    </source>
</evidence>
<comment type="caution">
    <text evidence="11">The sequence shown here is derived from an EMBL/GenBank/DDBJ whole genome shotgun (WGS) entry which is preliminary data.</text>
</comment>
<dbReference type="InterPro" id="IPR000718">
    <property type="entry name" value="Peptidase_M13"/>
</dbReference>
<dbReference type="InterPro" id="IPR042089">
    <property type="entry name" value="Peptidase_M13_dom_2"/>
</dbReference>
<comment type="similarity">
    <text evidence="2">Belongs to the peptidase M13 family.</text>
</comment>
<dbReference type="PROSITE" id="PS51885">
    <property type="entry name" value="NEPRILYSIN"/>
    <property type="match status" value="1"/>
</dbReference>
<feature type="chain" id="PRO_5035858645" evidence="8">
    <location>
        <begin position="26"/>
        <end position="746"/>
    </location>
</feature>
<keyword evidence="12" id="KW-1185">Reference proteome</keyword>
<dbReference type="PANTHER" id="PTHR11733:SF240">
    <property type="entry name" value="GH14155P-RELATED"/>
    <property type="match status" value="1"/>
</dbReference>
<dbReference type="GO" id="GO:0016485">
    <property type="term" value="P:protein processing"/>
    <property type="evidence" value="ECO:0007669"/>
    <property type="project" value="TreeGrafter"/>
</dbReference>
<comment type="cofactor">
    <cofactor evidence="1">
        <name>Zn(2+)</name>
        <dbReference type="ChEBI" id="CHEBI:29105"/>
    </cofactor>
</comment>
<feature type="domain" description="Peptidase M13 N-terminal" evidence="10">
    <location>
        <begin position="62"/>
        <end position="467"/>
    </location>
</feature>
<keyword evidence="5" id="KW-0378">Hydrolase</keyword>
<keyword evidence="6" id="KW-0862">Zinc</keyword>